<protein>
    <recommendedName>
        <fullName evidence="3">C2H2-type domain-containing protein</fullName>
    </recommendedName>
</protein>
<dbReference type="Gene3D" id="3.30.160.60">
    <property type="entry name" value="Classic Zinc Finger"/>
    <property type="match status" value="1"/>
</dbReference>
<evidence type="ECO:0000313" key="4">
    <source>
        <dbReference type="EMBL" id="RDL30143.1"/>
    </source>
</evidence>
<dbReference type="SUPFAM" id="SSF57667">
    <property type="entry name" value="beta-beta-alpha zinc fingers"/>
    <property type="match status" value="1"/>
</dbReference>
<keyword evidence="5" id="KW-1185">Reference proteome</keyword>
<dbReference type="GeneID" id="43603270"/>
<dbReference type="AlphaFoldDB" id="A0A370T9A2"/>
<dbReference type="InterPro" id="IPR036236">
    <property type="entry name" value="Znf_C2H2_sf"/>
</dbReference>
<proteinExistence type="predicted"/>
<dbReference type="RefSeq" id="XP_031864751.1">
    <property type="nucleotide sequence ID" value="XM_032019044.1"/>
</dbReference>
<dbReference type="PROSITE" id="PS50157">
    <property type="entry name" value="ZINC_FINGER_C2H2_2"/>
    <property type="match status" value="1"/>
</dbReference>
<gene>
    <name evidence="4" type="ORF">BP5553_10421</name>
</gene>
<evidence type="ECO:0000256" key="2">
    <source>
        <dbReference type="SAM" id="MobiDB-lite"/>
    </source>
</evidence>
<keyword evidence="1" id="KW-0479">Metal-binding</keyword>
<evidence type="ECO:0000259" key="3">
    <source>
        <dbReference type="PROSITE" id="PS50157"/>
    </source>
</evidence>
<evidence type="ECO:0000313" key="5">
    <source>
        <dbReference type="Proteomes" id="UP000254866"/>
    </source>
</evidence>
<evidence type="ECO:0000256" key="1">
    <source>
        <dbReference type="PROSITE-ProRule" id="PRU00042"/>
    </source>
</evidence>
<feature type="compositionally biased region" description="Low complexity" evidence="2">
    <location>
        <begin position="242"/>
        <end position="259"/>
    </location>
</feature>
<name>A0A370T9A2_9HELO</name>
<feature type="compositionally biased region" description="Polar residues" evidence="2">
    <location>
        <begin position="95"/>
        <end position="106"/>
    </location>
</feature>
<feature type="region of interest" description="Disordered" evidence="2">
    <location>
        <begin position="1"/>
        <end position="31"/>
    </location>
</feature>
<keyword evidence="1" id="KW-0863">Zinc-finger</keyword>
<feature type="region of interest" description="Disordered" evidence="2">
    <location>
        <begin position="93"/>
        <end position="138"/>
    </location>
</feature>
<dbReference type="EMBL" id="NPIC01000016">
    <property type="protein sequence ID" value="RDL30143.1"/>
    <property type="molecule type" value="Genomic_DNA"/>
</dbReference>
<dbReference type="PROSITE" id="PS00028">
    <property type="entry name" value="ZINC_FINGER_C2H2_1"/>
    <property type="match status" value="1"/>
</dbReference>
<reference evidence="4 5" key="1">
    <citation type="journal article" date="2018" name="IMA Fungus">
        <title>IMA Genome-F 9: Draft genome sequence of Annulohypoxylon stygium, Aspergillus mulundensis, Berkeleyomyces basicola (syn. Thielaviopsis basicola), Ceratocystis smalleyi, two Cercospora beticola strains, Coleophoma cylindrospora, Fusarium fracticaudum, Phialophora cf. hyalina, and Morchella septimelata.</title>
        <authorList>
            <person name="Wingfield B.D."/>
            <person name="Bills G.F."/>
            <person name="Dong Y."/>
            <person name="Huang W."/>
            <person name="Nel W.J."/>
            <person name="Swalarsk-Parry B.S."/>
            <person name="Vaghefi N."/>
            <person name="Wilken P.M."/>
            <person name="An Z."/>
            <person name="de Beer Z.W."/>
            <person name="De Vos L."/>
            <person name="Chen L."/>
            <person name="Duong T.A."/>
            <person name="Gao Y."/>
            <person name="Hammerbacher A."/>
            <person name="Kikkert J.R."/>
            <person name="Li Y."/>
            <person name="Li H."/>
            <person name="Li K."/>
            <person name="Li Q."/>
            <person name="Liu X."/>
            <person name="Ma X."/>
            <person name="Naidoo K."/>
            <person name="Pethybridge S.J."/>
            <person name="Sun J."/>
            <person name="Steenkamp E.T."/>
            <person name="van der Nest M.A."/>
            <person name="van Wyk S."/>
            <person name="Wingfield M.J."/>
            <person name="Xiong C."/>
            <person name="Yue Q."/>
            <person name="Zhang X."/>
        </authorList>
    </citation>
    <scope>NUCLEOTIDE SEQUENCE [LARGE SCALE GENOMIC DNA]</scope>
    <source>
        <strain evidence="4 5">BP 5553</strain>
    </source>
</reference>
<organism evidence="4 5">
    <name type="scientific">Venustampulla echinocandica</name>
    <dbReference type="NCBI Taxonomy" id="2656787"/>
    <lineage>
        <taxon>Eukaryota</taxon>
        <taxon>Fungi</taxon>
        <taxon>Dikarya</taxon>
        <taxon>Ascomycota</taxon>
        <taxon>Pezizomycotina</taxon>
        <taxon>Leotiomycetes</taxon>
        <taxon>Helotiales</taxon>
        <taxon>Pleuroascaceae</taxon>
        <taxon>Venustampulla</taxon>
    </lineage>
</organism>
<accession>A0A370T9A2</accession>
<sequence>MSPTSSRSSSMSSGSRASSKSPPDPAKKKFGCTFPACGKAFSRSEHLHRHALNHKEGNNTYRHMARHKEKDDEAGGEGLGVLATRKRLWRDENGSIVNSRRPTYTQEGAKRRQSNRPARKPSSDEGRSTSSSCSSPHPLTPACLLTPISHNQSPALSTIIVDSGIPDNTCHRPSETQIPHDSLNQTHDSWLAPVVIDSALPSPPFLSPTLHSADQSPSAELSEFDALYEDTTWPHISTQEGLPPLSNSHPSTSTTSPILGAGESSNPWAAQQPFQTFMGAPMGEELPYDDIFKPEPGMYEWQAWNSHVLMSRCREEKADEVGERRREWGAGDGAGYMRQDEEAFRRSFVGMGTC</sequence>
<dbReference type="STRING" id="2656787.A0A370T9A2"/>
<feature type="compositionally biased region" description="Low complexity" evidence="2">
    <location>
        <begin position="1"/>
        <end position="21"/>
    </location>
</feature>
<feature type="domain" description="C2H2-type" evidence="3">
    <location>
        <begin position="30"/>
        <end position="59"/>
    </location>
</feature>
<keyword evidence="1" id="KW-0862">Zinc</keyword>
<dbReference type="InterPro" id="IPR013087">
    <property type="entry name" value="Znf_C2H2_type"/>
</dbReference>
<dbReference type="OrthoDB" id="1405595at2759"/>
<comment type="caution">
    <text evidence="4">The sequence shown here is derived from an EMBL/GenBank/DDBJ whole genome shotgun (WGS) entry which is preliminary data.</text>
</comment>
<dbReference type="GO" id="GO:0008270">
    <property type="term" value="F:zinc ion binding"/>
    <property type="evidence" value="ECO:0007669"/>
    <property type="project" value="UniProtKB-KW"/>
</dbReference>
<dbReference type="Proteomes" id="UP000254866">
    <property type="component" value="Unassembled WGS sequence"/>
</dbReference>
<feature type="region of interest" description="Disordered" evidence="2">
    <location>
        <begin position="237"/>
        <end position="266"/>
    </location>
</feature>